<evidence type="ECO:0000313" key="1">
    <source>
        <dbReference type="EMBL" id="CAH1795164.1"/>
    </source>
</evidence>
<proteinExistence type="predicted"/>
<dbReference type="AlphaFoldDB" id="A0A8J1XZC0"/>
<sequence length="141" mass="16015">MKHVSKDGIPKKREFVIPIKNTNKRIRATQYAINCEHYKQHAGQSDVTTSALIRVLFLIERLDSLLGFPYLQKNQKICECCYTDGYKNGKYGNTNNVAEVIVPVVQTRELFPFKADTVPSSPKENIPHKATKPGCHDHNCN</sequence>
<accession>A0A8J1XZC0</accession>
<keyword evidence="2" id="KW-1185">Reference proteome</keyword>
<comment type="caution">
    <text evidence="1">The sequence shown here is derived from an EMBL/GenBank/DDBJ whole genome shotgun (WGS) entry which is preliminary data.</text>
</comment>
<dbReference type="Proteomes" id="UP000749559">
    <property type="component" value="Unassembled WGS sequence"/>
</dbReference>
<dbReference type="EMBL" id="CAIIXF020000009">
    <property type="protein sequence ID" value="CAH1795164.1"/>
    <property type="molecule type" value="Genomic_DNA"/>
</dbReference>
<protein>
    <submittedName>
        <fullName evidence="1">Uncharacterized protein</fullName>
    </submittedName>
</protein>
<name>A0A8J1XZC0_OWEFU</name>
<evidence type="ECO:0000313" key="2">
    <source>
        <dbReference type="Proteomes" id="UP000749559"/>
    </source>
</evidence>
<gene>
    <name evidence="1" type="ORF">OFUS_LOCUS19739</name>
</gene>
<organism evidence="1 2">
    <name type="scientific">Owenia fusiformis</name>
    <name type="common">Polychaete worm</name>
    <dbReference type="NCBI Taxonomy" id="6347"/>
    <lineage>
        <taxon>Eukaryota</taxon>
        <taxon>Metazoa</taxon>
        <taxon>Spiralia</taxon>
        <taxon>Lophotrochozoa</taxon>
        <taxon>Annelida</taxon>
        <taxon>Polychaeta</taxon>
        <taxon>Sedentaria</taxon>
        <taxon>Canalipalpata</taxon>
        <taxon>Sabellida</taxon>
        <taxon>Oweniida</taxon>
        <taxon>Oweniidae</taxon>
        <taxon>Owenia</taxon>
    </lineage>
</organism>
<reference evidence="1" key="1">
    <citation type="submission" date="2022-03" db="EMBL/GenBank/DDBJ databases">
        <authorList>
            <person name="Martin C."/>
        </authorList>
    </citation>
    <scope>NUCLEOTIDE SEQUENCE</scope>
</reference>